<organism evidence="2 3">
    <name type="scientific">Comamonas testosteroni</name>
    <name type="common">Pseudomonas testosteroni</name>
    <dbReference type="NCBI Taxonomy" id="285"/>
    <lineage>
        <taxon>Bacteria</taxon>
        <taxon>Pseudomonadati</taxon>
        <taxon>Pseudomonadota</taxon>
        <taxon>Betaproteobacteria</taxon>
        <taxon>Burkholderiales</taxon>
        <taxon>Comamonadaceae</taxon>
        <taxon>Comamonas</taxon>
    </lineage>
</organism>
<proteinExistence type="predicted"/>
<dbReference type="AlphaFoldDB" id="A0A373FUP5"/>
<comment type="caution">
    <text evidence="2">The sequence shown here is derived from an EMBL/GenBank/DDBJ whole genome shotgun (WGS) entry which is preliminary data.</text>
</comment>
<dbReference type="InterPro" id="IPR045929">
    <property type="entry name" value="DUF6348"/>
</dbReference>
<dbReference type="Pfam" id="PF19875">
    <property type="entry name" value="DUF6348"/>
    <property type="match status" value="1"/>
</dbReference>
<reference evidence="2 3" key="1">
    <citation type="submission" date="2018-08" db="EMBL/GenBank/DDBJ databases">
        <title>Comamonas testosteroni strain SWCO2.</title>
        <authorList>
            <person name="Jiang N."/>
            <person name="Zhang X.Z."/>
        </authorList>
    </citation>
    <scope>NUCLEOTIDE SEQUENCE [LARGE SCALE GENOMIC DNA]</scope>
    <source>
        <strain evidence="2 3">SWCO2</strain>
    </source>
</reference>
<feature type="region of interest" description="Disordered" evidence="1">
    <location>
        <begin position="142"/>
        <end position="163"/>
    </location>
</feature>
<feature type="compositionally biased region" description="Basic and acidic residues" evidence="1">
    <location>
        <begin position="142"/>
        <end position="158"/>
    </location>
</feature>
<gene>
    <name evidence="2" type="ORF">DZC30_00540</name>
</gene>
<evidence type="ECO:0000313" key="2">
    <source>
        <dbReference type="EMBL" id="RGE47139.1"/>
    </source>
</evidence>
<accession>A0A373FUP5</accession>
<evidence type="ECO:0000256" key="1">
    <source>
        <dbReference type="SAM" id="MobiDB-lite"/>
    </source>
</evidence>
<name>A0A373FUP5_COMTE</name>
<evidence type="ECO:0000313" key="3">
    <source>
        <dbReference type="Proteomes" id="UP000261948"/>
    </source>
</evidence>
<keyword evidence="3" id="KW-1185">Reference proteome</keyword>
<dbReference type="OrthoDB" id="6020951at2"/>
<sequence>MQDQSEPQAITLQQLLAHTLQELDISAQVQGERLVLENGLQLVPYDIKGEEQPDGSWRTSTVIEVYHPLIKDVLFEYQHAAGESQLASLQSGLKSWARMDLATLQDAVNDELQYPHLGIGYTDDQTGADYQREVVLGPMSHYQERTPEPAEPKAHATDGEDDEDDHDFCPCCLFTNSMEAFNEALKGKEFLGVRLFASRDSDGEVSADCRINGHDFPAALPYLTAYAQSWPQAGFELRKQYVVIRNKP</sequence>
<dbReference type="Proteomes" id="UP000261948">
    <property type="component" value="Unassembled WGS sequence"/>
</dbReference>
<protein>
    <submittedName>
        <fullName evidence="2">Uncharacterized protein</fullName>
    </submittedName>
</protein>
<dbReference type="EMBL" id="QURR01000001">
    <property type="protein sequence ID" value="RGE47139.1"/>
    <property type="molecule type" value="Genomic_DNA"/>
</dbReference>